<organism evidence="1 2">
    <name type="scientific">Tanacetum coccineum</name>
    <dbReference type="NCBI Taxonomy" id="301880"/>
    <lineage>
        <taxon>Eukaryota</taxon>
        <taxon>Viridiplantae</taxon>
        <taxon>Streptophyta</taxon>
        <taxon>Embryophyta</taxon>
        <taxon>Tracheophyta</taxon>
        <taxon>Spermatophyta</taxon>
        <taxon>Magnoliopsida</taxon>
        <taxon>eudicotyledons</taxon>
        <taxon>Gunneridae</taxon>
        <taxon>Pentapetalae</taxon>
        <taxon>asterids</taxon>
        <taxon>campanulids</taxon>
        <taxon>Asterales</taxon>
        <taxon>Asteraceae</taxon>
        <taxon>Asteroideae</taxon>
        <taxon>Anthemideae</taxon>
        <taxon>Anthemidinae</taxon>
        <taxon>Tanacetum</taxon>
    </lineage>
</organism>
<keyword evidence="2" id="KW-1185">Reference proteome</keyword>
<accession>A0ABQ5EWG9</accession>
<proteinExistence type="predicted"/>
<dbReference type="Proteomes" id="UP001151760">
    <property type="component" value="Unassembled WGS sequence"/>
</dbReference>
<evidence type="ECO:0000313" key="1">
    <source>
        <dbReference type="EMBL" id="GJT55356.1"/>
    </source>
</evidence>
<sequence>MEYLHEKFRHHHHHHHRVDEMTCLDDEKMKKNRMTGLTTIIRVVDTTHNTTCEHEQAEDGPDVLLVRTHPHNEVLPIASCWGLILTSQSRQHDKSESIDLNDGLLWKFRRVQDVASSSHSHRHACIVLCKGKTQRFPILSAYKLRPLQFRQPSYPSLKVTVMAYVLDDEHNLKMKT</sequence>
<name>A0ABQ5EWG9_9ASTR</name>
<dbReference type="EMBL" id="BQNB010016749">
    <property type="protein sequence ID" value="GJT55356.1"/>
    <property type="molecule type" value="Genomic_DNA"/>
</dbReference>
<reference evidence="1" key="1">
    <citation type="journal article" date="2022" name="Int. J. Mol. Sci.">
        <title>Draft Genome of Tanacetum Coccineum: Genomic Comparison of Closely Related Tanacetum-Family Plants.</title>
        <authorList>
            <person name="Yamashiro T."/>
            <person name="Shiraishi A."/>
            <person name="Nakayama K."/>
            <person name="Satake H."/>
        </authorList>
    </citation>
    <scope>NUCLEOTIDE SEQUENCE</scope>
</reference>
<gene>
    <name evidence="1" type="ORF">Tco_0990410</name>
</gene>
<reference evidence="1" key="2">
    <citation type="submission" date="2022-01" db="EMBL/GenBank/DDBJ databases">
        <authorList>
            <person name="Yamashiro T."/>
            <person name="Shiraishi A."/>
            <person name="Satake H."/>
            <person name="Nakayama K."/>
        </authorList>
    </citation>
    <scope>NUCLEOTIDE SEQUENCE</scope>
</reference>
<comment type="caution">
    <text evidence="1">The sequence shown here is derived from an EMBL/GenBank/DDBJ whole genome shotgun (WGS) entry which is preliminary data.</text>
</comment>
<protein>
    <submittedName>
        <fullName evidence="1">Uncharacterized protein</fullName>
    </submittedName>
</protein>
<evidence type="ECO:0000313" key="2">
    <source>
        <dbReference type="Proteomes" id="UP001151760"/>
    </source>
</evidence>